<keyword evidence="2" id="KW-1185">Reference proteome</keyword>
<name>A0ABV5ZE36_9GAMM</name>
<keyword evidence="1" id="KW-0966">Cell projection</keyword>
<dbReference type="Proteomes" id="UP001589628">
    <property type="component" value="Unassembled WGS sequence"/>
</dbReference>
<reference evidence="1 2" key="1">
    <citation type="submission" date="2024-09" db="EMBL/GenBank/DDBJ databases">
        <authorList>
            <person name="Sun Q."/>
            <person name="Mori K."/>
        </authorList>
    </citation>
    <scope>NUCLEOTIDE SEQUENCE [LARGE SCALE GENOMIC DNA]</scope>
    <source>
        <strain evidence="1 2">ATCC 51285</strain>
    </source>
</reference>
<comment type="caution">
    <text evidence="1">The sequence shown here is derived from an EMBL/GenBank/DDBJ whole genome shotgun (WGS) entry which is preliminary data.</text>
</comment>
<proteinExistence type="predicted"/>
<evidence type="ECO:0000313" key="1">
    <source>
        <dbReference type="EMBL" id="MFB9887538.1"/>
    </source>
</evidence>
<keyword evidence="1" id="KW-0282">Flagellum</keyword>
<dbReference type="EMBL" id="JBHLZN010000005">
    <property type="protein sequence ID" value="MFB9887538.1"/>
    <property type="molecule type" value="Genomic_DNA"/>
</dbReference>
<organism evidence="1 2">
    <name type="scientific">Balneatrix alpica</name>
    <dbReference type="NCBI Taxonomy" id="75684"/>
    <lineage>
        <taxon>Bacteria</taxon>
        <taxon>Pseudomonadati</taxon>
        <taxon>Pseudomonadota</taxon>
        <taxon>Gammaproteobacteria</taxon>
        <taxon>Oceanospirillales</taxon>
        <taxon>Balneatrichaceae</taxon>
        <taxon>Balneatrix</taxon>
    </lineage>
</organism>
<protein>
    <submittedName>
        <fullName evidence="1">Flagellar hook-length control protein FliK</fullName>
    </submittedName>
</protein>
<evidence type="ECO:0000313" key="2">
    <source>
        <dbReference type="Proteomes" id="UP001589628"/>
    </source>
</evidence>
<gene>
    <name evidence="1" type="ORF">ACFFLH_14045</name>
</gene>
<keyword evidence="1" id="KW-0969">Cilium</keyword>
<dbReference type="RefSeq" id="WP_162157425.1">
    <property type="nucleotide sequence ID" value="NZ_JBHLZN010000005.1"/>
</dbReference>
<accession>A0ABV5ZE36</accession>
<sequence>MSLPMPNGGSQVQLRTANGQQLQAFSQLPLQSGQEVTLRAQTPTQLQLVGGGLSQELSTLQQGLRQALPRQLEPGQLQNLLALLKLPAQSLGISPQAWQALHRLSEGLPNRESLKQPDTLRQAVQDSGFFSETRLLKGQDVSRDHKVQLLQLAALLPDNHPLKKLVEGRLAKVQVSQIQNLLRQEPQQDSQQLQLLINNQQQLEALDWRIQRREHSLAEEEEPQRHWQIDIELEPDQEGKLHLRLDWQHSLAITLWVPNQTWQQRISKADWDQLAQHLQQRGIPVQLCQCFIGEPPSSAQTSNTHTPLIDTRA</sequence>